<protein>
    <submittedName>
        <fullName evidence="2">Uncharacterized protein</fullName>
    </submittedName>
</protein>
<evidence type="ECO:0000256" key="1">
    <source>
        <dbReference type="SAM" id="MobiDB-lite"/>
    </source>
</evidence>
<dbReference type="AlphaFoldDB" id="A0A7X0HT42"/>
<gene>
    <name evidence="2" type="ORF">HNR53_003022</name>
</gene>
<sequence>MSIPTNDSKGGEKGKYQPGSGTKYHKEHAAHVPDYGGNSMEPSAKEITKSD</sequence>
<dbReference type="RefSeq" id="WP_184527315.1">
    <property type="nucleotide sequence ID" value="NZ_JACHGK010000011.1"/>
</dbReference>
<accession>A0A7X0HT42</accession>
<reference evidence="2 3" key="1">
    <citation type="submission" date="2020-08" db="EMBL/GenBank/DDBJ databases">
        <title>Genomic Encyclopedia of Type Strains, Phase IV (KMG-IV): sequencing the most valuable type-strain genomes for metagenomic binning, comparative biology and taxonomic classification.</title>
        <authorList>
            <person name="Goeker M."/>
        </authorList>
    </citation>
    <scope>NUCLEOTIDE SEQUENCE [LARGE SCALE GENOMIC DNA]</scope>
    <source>
        <strain evidence="2 3">DSM 5391</strain>
    </source>
</reference>
<evidence type="ECO:0000313" key="3">
    <source>
        <dbReference type="Proteomes" id="UP000531594"/>
    </source>
</evidence>
<organism evidence="2 3">
    <name type="scientific">Bacillus benzoevorans</name>
    <dbReference type="NCBI Taxonomy" id="1456"/>
    <lineage>
        <taxon>Bacteria</taxon>
        <taxon>Bacillati</taxon>
        <taxon>Bacillota</taxon>
        <taxon>Bacilli</taxon>
        <taxon>Bacillales</taxon>
        <taxon>Bacillaceae</taxon>
        <taxon>Bacillus</taxon>
    </lineage>
</organism>
<dbReference type="Proteomes" id="UP000531594">
    <property type="component" value="Unassembled WGS sequence"/>
</dbReference>
<comment type="caution">
    <text evidence="2">The sequence shown here is derived from an EMBL/GenBank/DDBJ whole genome shotgun (WGS) entry which is preliminary data.</text>
</comment>
<keyword evidence="3" id="KW-1185">Reference proteome</keyword>
<proteinExistence type="predicted"/>
<evidence type="ECO:0000313" key="2">
    <source>
        <dbReference type="EMBL" id="MBB6446363.1"/>
    </source>
</evidence>
<feature type="region of interest" description="Disordered" evidence="1">
    <location>
        <begin position="1"/>
        <end position="51"/>
    </location>
</feature>
<name>A0A7X0HT42_9BACI</name>
<dbReference type="EMBL" id="JACHGK010000011">
    <property type="protein sequence ID" value="MBB6446363.1"/>
    <property type="molecule type" value="Genomic_DNA"/>
</dbReference>